<protein>
    <submittedName>
        <fullName evidence="2">Uncharacterized protein</fullName>
    </submittedName>
</protein>
<feature type="compositionally biased region" description="Polar residues" evidence="1">
    <location>
        <begin position="100"/>
        <end position="110"/>
    </location>
</feature>
<feature type="compositionally biased region" description="Polar residues" evidence="1">
    <location>
        <begin position="84"/>
        <end position="93"/>
    </location>
</feature>
<reference evidence="2" key="1">
    <citation type="submission" date="2023-06" db="EMBL/GenBank/DDBJ databases">
        <authorList>
            <person name="Noh H."/>
        </authorList>
    </citation>
    <scope>NUCLEOTIDE SEQUENCE</scope>
    <source>
        <strain evidence="2">DUCC20226</strain>
    </source>
</reference>
<evidence type="ECO:0000313" key="2">
    <source>
        <dbReference type="EMBL" id="KAK2615102.1"/>
    </source>
</evidence>
<comment type="caution">
    <text evidence="2">The sequence shown here is derived from an EMBL/GenBank/DDBJ whole genome shotgun (WGS) entry which is preliminary data.</text>
</comment>
<evidence type="ECO:0000256" key="1">
    <source>
        <dbReference type="SAM" id="MobiDB-lite"/>
    </source>
</evidence>
<feature type="compositionally biased region" description="Low complexity" evidence="1">
    <location>
        <begin position="32"/>
        <end position="50"/>
    </location>
</feature>
<feature type="compositionally biased region" description="Polar residues" evidence="1">
    <location>
        <begin position="21"/>
        <end position="31"/>
    </location>
</feature>
<dbReference type="Proteomes" id="UP001265746">
    <property type="component" value="Unassembled WGS sequence"/>
</dbReference>
<gene>
    <name evidence="2" type="ORF">N8I77_001878</name>
</gene>
<organism evidence="2 3">
    <name type="scientific">Phomopsis amygdali</name>
    <name type="common">Fusicoccum amygdali</name>
    <dbReference type="NCBI Taxonomy" id="1214568"/>
    <lineage>
        <taxon>Eukaryota</taxon>
        <taxon>Fungi</taxon>
        <taxon>Dikarya</taxon>
        <taxon>Ascomycota</taxon>
        <taxon>Pezizomycotina</taxon>
        <taxon>Sordariomycetes</taxon>
        <taxon>Sordariomycetidae</taxon>
        <taxon>Diaporthales</taxon>
        <taxon>Diaporthaceae</taxon>
        <taxon>Diaporthe</taxon>
    </lineage>
</organism>
<name>A0AAD9SSD1_PHOAM</name>
<evidence type="ECO:0000313" key="3">
    <source>
        <dbReference type="Proteomes" id="UP001265746"/>
    </source>
</evidence>
<keyword evidence="3" id="KW-1185">Reference proteome</keyword>
<feature type="compositionally biased region" description="Acidic residues" evidence="1">
    <location>
        <begin position="67"/>
        <end position="78"/>
    </location>
</feature>
<accession>A0AAD9SSD1</accession>
<feature type="compositionally biased region" description="Basic and acidic residues" evidence="1">
    <location>
        <begin position="131"/>
        <end position="166"/>
    </location>
</feature>
<feature type="compositionally biased region" description="Basic and acidic residues" evidence="1">
    <location>
        <begin position="174"/>
        <end position="188"/>
    </location>
</feature>
<proteinExistence type="predicted"/>
<feature type="region of interest" description="Disordered" evidence="1">
    <location>
        <begin position="1"/>
        <end position="188"/>
    </location>
</feature>
<feature type="compositionally biased region" description="Basic residues" evidence="1">
    <location>
        <begin position="1"/>
        <end position="13"/>
    </location>
</feature>
<sequence>MAKDKRSRSRKPSGKLESASRAVSTDSAIRDSSSSPSSAPATEASTEQAQVDPTDGNEEPSHINLADELEAADLDSSDEDSKVYGTQESQPSSAPHVDNVSEQISGSQRSGVEGQSEEPRGTGPGQQPAQNKEDGEAPDSNRVRSGRSEAEYQEELSKRFAAEETVSKLQAEAEADRKRYEDDAKAERADFERRIRRLQQEKEGEKLKYESKFDDKDGKIQEFQEQIQKHTDNVQKLTTALEECQKSLAGDDAGAGEHRGDRGDENEQYTLRGALQRELDASMGGLPSPRNGLRPGSARFLLAEHEYLLDKNSQLYEAVLATANYADGRGSWTSDEDKRLVDAFRVAVAEMNEFLEKNVDRAVDCVVESRNDWALSAKENGW</sequence>
<dbReference type="EMBL" id="JAUJFL010000001">
    <property type="protein sequence ID" value="KAK2615102.1"/>
    <property type="molecule type" value="Genomic_DNA"/>
</dbReference>
<dbReference type="AlphaFoldDB" id="A0AAD9SSD1"/>